<dbReference type="EMBL" id="KB822722">
    <property type="protein sequence ID" value="ETN38956.1"/>
    <property type="molecule type" value="Genomic_DNA"/>
</dbReference>
<dbReference type="Proteomes" id="UP000030752">
    <property type="component" value="Unassembled WGS sequence"/>
</dbReference>
<dbReference type="OrthoDB" id="5396681at2759"/>
<sequence>MSRIDNWRPYISQFEREVWELGDLSATIDIEDVLPFRDTYMDLSTLHYLESRLAPLRSIFAANKRLLDALDLINNRLENQGHITRQNAWEMRESLINLKSRILANDENVDFVLSKLSRITELLSGTINLKSQHASEDMSNRVYDLTRSAFEDSTSMRVTTFTTLLFLPSTFVAVHNSTLSTSSQECLN</sequence>
<accession>W2RR23</accession>
<dbReference type="RefSeq" id="XP_008719545.1">
    <property type="nucleotide sequence ID" value="XM_008721323.1"/>
</dbReference>
<proteinExistence type="predicted"/>
<dbReference type="eggNOG" id="ENOG502SNI3">
    <property type="taxonomic scope" value="Eukaryota"/>
</dbReference>
<dbReference type="InParanoid" id="W2RR23"/>
<dbReference type="GeneID" id="19974337"/>
<name>W2RR23_CYPE1</name>
<dbReference type="AlphaFoldDB" id="W2RR23"/>
<dbReference type="VEuPathDB" id="FungiDB:HMPREF1541_06998"/>
<protein>
    <submittedName>
        <fullName evidence="1">Uncharacterized protein</fullName>
    </submittedName>
</protein>
<reference evidence="1 2" key="1">
    <citation type="submission" date="2013-03" db="EMBL/GenBank/DDBJ databases">
        <title>The Genome Sequence of Phialophora europaea CBS 101466.</title>
        <authorList>
            <consortium name="The Broad Institute Genomics Platform"/>
            <person name="Cuomo C."/>
            <person name="de Hoog S."/>
            <person name="Gorbushina A."/>
            <person name="Walker B."/>
            <person name="Young S.K."/>
            <person name="Zeng Q."/>
            <person name="Gargeya S."/>
            <person name="Fitzgerald M."/>
            <person name="Haas B."/>
            <person name="Abouelleil A."/>
            <person name="Allen A.W."/>
            <person name="Alvarado L."/>
            <person name="Arachchi H.M."/>
            <person name="Berlin A.M."/>
            <person name="Chapman S.B."/>
            <person name="Gainer-Dewar J."/>
            <person name="Goldberg J."/>
            <person name="Griggs A."/>
            <person name="Gujja S."/>
            <person name="Hansen M."/>
            <person name="Howarth C."/>
            <person name="Imamovic A."/>
            <person name="Ireland A."/>
            <person name="Larimer J."/>
            <person name="McCowan C."/>
            <person name="Murphy C."/>
            <person name="Pearson M."/>
            <person name="Poon T.W."/>
            <person name="Priest M."/>
            <person name="Roberts A."/>
            <person name="Saif S."/>
            <person name="Shea T."/>
            <person name="Sisk P."/>
            <person name="Sykes S."/>
            <person name="Wortman J."/>
            <person name="Nusbaum C."/>
            <person name="Birren B."/>
        </authorList>
    </citation>
    <scope>NUCLEOTIDE SEQUENCE [LARGE SCALE GENOMIC DNA]</scope>
    <source>
        <strain evidence="1 2">CBS 101466</strain>
    </source>
</reference>
<dbReference type="STRING" id="1220924.W2RR23"/>
<keyword evidence="2" id="KW-1185">Reference proteome</keyword>
<evidence type="ECO:0000313" key="1">
    <source>
        <dbReference type="EMBL" id="ETN38956.1"/>
    </source>
</evidence>
<dbReference type="HOGENOM" id="CLU_1441001_0_0_1"/>
<gene>
    <name evidence="1" type="ORF">HMPREF1541_06998</name>
</gene>
<organism evidence="1 2">
    <name type="scientific">Cyphellophora europaea (strain CBS 101466)</name>
    <name type="common">Phialophora europaea</name>
    <dbReference type="NCBI Taxonomy" id="1220924"/>
    <lineage>
        <taxon>Eukaryota</taxon>
        <taxon>Fungi</taxon>
        <taxon>Dikarya</taxon>
        <taxon>Ascomycota</taxon>
        <taxon>Pezizomycotina</taxon>
        <taxon>Eurotiomycetes</taxon>
        <taxon>Chaetothyriomycetidae</taxon>
        <taxon>Chaetothyriales</taxon>
        <taxon>Cyphellophoraceae</taxon>
        <taxon>Cyphellophora</taxon>
    </lineage>
</organism>
<evidence type="ECO:0000313" key="2">
    <source>
        <dbReference type="Proteomes" id="UP000030752"/>
    </source>
</evidence>